<keyword evidence="5" id="KW-1185">Reference proteome</keyword>
<dbReference type="PANTHER" id="PTHR47739">
    <property type="entry name" value="TRNA1(VAL) (ADENINE(37)-N6)-METHYLTRANSFERASE"/>
    <property type="match status" value="1"/>
</dbReference>
<keyword evidence="2" id="KW-0949">S-adenosyl-L-methionine</keyword>
<evidence type="ECO:0000259" key="3">
    <source>
        <dbReference type="Pfam" id="PF05175"/>
    </source>
</evidence>
<dbReference type="SUPFAM" id="SSF53335">
    <property type="entry name" value="S-adenosyl-L-methionine-dependent methyltransferases"/>
    <property type="match status" value="1"/>
</dbReference>
<organism evidence="4 5">
    <name type="scientific">Maricaulis virginensis</name>
    <dbReference type="NCBI Taxonomy" id="144022"/>
    <lineage>
        <taxon>Bacteria</taxon>
        <taxon>Pseudomonadati</taxon>
        <taxon>Pseudomonadota</taxon>
        <taxon>Alphaproteobacteria</taxon>
        <taxon>Maricaulales</taxon>
        <taxon>Maricaulaceae</taxon>
        <taxon>Maricaulis</taxon>
    </lineage>
</organism>
<name>A0A9W6MQ97_9PROT</name>
<dbReference type="EMBL" id="BSFE01000014">
    <property type="protein sequence ID" value="GLK53789.1"/>
    <property type="molecule type" value="Genomic_DNA"/>
</dbReference>
<dbReference type="InterPro" id="IPR007848">
    <property type="entry name" value="Small_mtfrase_dom"/>
</dbReference>
<dbReference type="PANTHER" id="PTHR47739:SF1">
    <property type="entry name" value="TRNA1(VAL) (ADENINE(37)-N6)-METHYLTRANSFERASE"/>
    <property type="match status" value="1"/>
</dbReference>
<gene>
    <name evidence="4" type="ORF">GCM10017621_32970</name>
</gene>
<comment type="caution">
    <text evidence="4">The sequence shown here is derived from an EMBL/GenBank/DDBJ whole genome shotgun (WGS) entry which is preliminary data.</text>
</comment>
<dbReference type="Proteomes" id="UP001143486">
    <property type="component" value="Unassembled WGS sequence"/>
</dbReference>
<keyword evidence="1 4" id="KW-0489">Methyltransferase</keyword>
<dbReference type="AlphaFoldDB" id="A0A9W6MQ97"/>
<evidence type="ECO:0000313" key="5">
    <source>
        <dbReference type="Proteomes" id="UP001143486"/>
    </source>
</evidence>
<protein>
    <submittedName>
        <fullName evidence="4">Methyltransferase</fullName>
    </submittedName>
</protein>
<evidence type="ECO:0000256" key="1">
    <source>
        <dbReference type="ARBA" id="ARBA00022603"/>
    </source>
</evidence>
<feature type="domain" description="Methyltransferase small" evidence="3">
    <location>
        <begin position="34"/>
        <end position="123"/>
    </location>
</feature>
<dbReference type="InterPro" id="IPR050210">
    <property type="entry name" value="tRNA_Adenine-N(6)_MTase"/>
</dbReference>
<evidence type="ECO:0000256" key="2">
    <source>
        <dbReference type="ARBA" id="ARBA00022691"/>
    </source>
</evidence>
<evidence type="ECO:0000313" key="4">
    <source>
        <dbReference type="EMBL" id="GLK53789.1"/>
    </source>
</evidence>
<sequence length="246" mass="25959">MSAAQKITEDRLLDGQVLLRQGADGYRAGMDAVLLAAAIDARPGEHLVEFGCGAGAALLCAAWRMPGVRITGYEKDAAAAGLARENVAANALDGNVEIETADIARLGAGHGADQVFFNPPYFDDPDALRAPKEGKRDAWLSGSAPLGIWIQAAARSLNAKGRLTLIHRADRLGDICHGLEKSFGSLVIKPVHPRIDKPAKRVIVSARIGGRAPLVLLPPLILHAGERHTPEAEAILRGRAVVEMGG</sequence>
<reference evidence="4" key="1">
    <citation type="journal article" date="2014" name="Int. J. Syst. Evol. Microbiol.">
        <title>Complete genome sequence of Corynebacterium casei LMG S-19264T (=DSM 44701T), isolated from a smear-ripened cheese.</title>
        <authorList>
            <consortium name="US DOE Joint Genome Institute (JGI-PGF)"/>
            <person name="Walter F."/>
            <person name="Albersmeier A."/>
            <person name="Kalinowski J."/>
            <person name="Ruckert C."/>
        </authorList>
    </citation>
    <scope>NUCLEOTIDE SEQUENCE</scope>
    <source>
        <strain evidence="4">VKM B-1513</strain>
    </source>
</reference>
<dbReference type="GO" id="GO:0008168">
    <property type="term" value="F:methyltransferase activity"/>
    <property type="evidence" value="ECO:0007669"/>
    <property type="project" value="UniProtKB-KW"/>
</dbReference>
<dbReference type="InterPro" id="IPR029063">
    <property type="entry name" value="SAM-dependent_MTases_sf"/>
</dbReference>
<accession>A0A9W6MQ97</accession>
<reference evidence="4" key="2">
    <citation type="submission" date="2023-01" db="EMBL/GenBank/DDBJ databases">
        <authorList>
            <person name="Sun Q."/>
            <person name="Evtushenko L."/>
        </authorList>
    </citation>
    <scope>NUCLEOTIDE SEQUENCE</scope>
    <source>
        <strain evidence="4">VKM B-1513</strain>
    </source>
</reference>
<keyword evidence="1 4" id="KW-0808">Transferase</keyword>
<dbReference type="GO" id="GO:0032259">
    <property type="term" value="P:methylation"/>
    <property type="evidence" value="ECO:0007669"/>
    <property type="project" value="UniProtKB-KW"/>
</dbReference>
<dbReference type="Gene3D" id="3.40.50.150">
    <property type="entry name" value="Vaccinia Virus protein VP39"/>
    <property type="match status" value="1"/>
</dbReference>
<dbReference type="Pfam" id="PF05175">
    <property type="entry name" value="MTS"/>
    <property type="match status" value="1"/>
</dbReference>
<proteinExistence type="predicted"/>
<dbReference type="RefSeq" id="WP_271188129.1">
    <property type="nucleotide sequence ID" value="NZ_BSFE01000014.1"/>
</dbReference>